<organism evidence="5 6">
    <name type="scientific">Cynoglossus semilaevis</name>
    <name type="common">Tongue sole</name>
    <dbReference type="NCBI Taxonomy" id="244447"/>
    <lineage>
        <taxon>Eukaryota</taxon>
        <taxon>Metazoa</taxon>
        <taxon>Chordata</taxon>
        <taxon>Craniata</taxon>
        <taxon>Vertebrata</taxon>
        <taxon>Euteleostomi</taxon>
        <taxon>Actinopterygii</taxon>
        <taxon>Neopterygii</taxon>
        <taxon>Teleostei</taxon>
        <taxon>Neoteleostei</taxon>
        <taxon>Acanthomorphata</taxon>
        <taxon>Carangaria</taxon>
        <taxon>Pleuronectiformes</taxon>
        <taxon>Pleuronectoidei</taxon>
        <taxon>Cynoglossidae</taxon>
        <taxon>Cynoglossinae</taxon>
        <taxon>Cynoglossus</taxon>
    </lineage>
</organism>
<evidence type="ECO:0000256" key="2">
    <source>
        <dbReference type="SAM" id="MobiDB-lite"/>
    </source>
</evidence>
<dbReference type="Gene3D" id="3.30.70.1170">
    <property type="entry name" value="Sun protein, domain 3"/>
    <property type="match status" value="1"/>
</dbReference>
<keyword evidence="3" id="KW-0732">Signal</keyword>
<evidence type="ECO:0000259" key="4">
    <source>
        <dbReference type="PROSITE" id="PS51686"/>
    </source>
</evidence>
<keyword evidence="1" id="KW-0694">RNA-binding</keyword>
<evidence type="ECO:0000256" key="3">
    <source>
        <dbReference type="SAM" id="SignalP"/>
    </source>
</evidence>
<dbReference type="GeneTree" id="ENSGT00940000157352"/>
<feature type="compositionally biased region" description="Basic residues" evidence="2">
    <location>
        <begin position="570"/>
        <end position="596"/>
    </location>
</feature>
<dbReference type="GO" id="GO:0032259">
    <property type="term" value="P:methylation"/>
    <property type="evidence" value="ECO:0007669"/>
    <property type="project" value="UniProtKB-KW"/>
</dbReference>
<feature type="compositionally biased region" description="Polar residues" evidence="2">
    <location>
        <begin position="624"/>
        <end position="634"/>
    </location>
</feature>
<keyword evidence="6" id="KW-1185">Reference proteome</keyword>
<comment type="similarity">
    <text evidence="1">Belongs to the class I-like SAM-binding methyltransferase superfamily. RsmB/NOP family.</text>
</comment>
<dbReference type="Pfam" id="PF21148">
    <property type="entry name" value="NSUN5_fdxn-like"/>
    <property type="match status" value="1"/>
</dbReference>
<dbReference type="InterPro" id="IPR001678">
    <property type="entry name" value="MeTrfase_RsmB-F_NOP2_dom"/>
</dbReference>
<dbReference type="Ensembl" id="ENSCSET00000007143.1">
    <property type="protein sequence ID" value="ENSCSEP00000007068.1"/>
    <property type="gene ID" value="ENSCSEG00000004550.1"/>
</dbReference>
<comment type="caution">
    <text evidence="1">Lacks conserved residue(s) required for the propagation of feature annotation.</text>
</comment>
<name>A0A3P8UV60_CYNSE</name>
<feature type="compositionally biased region" description="Low complexity" evidence="2">
    <location>
        <begin position="684"/>
        <end position="698"/>
    </location>
</feature>
<dbReference type="InterPro" id="IPR049561">
    <property type="entry name" value="NSUN5_7_fdxn-like"/>
</dbReference>
<keyword evidence="1" id="KW-0808">Transferase</keyword>
<reference evidence="5" key="3">
    <citation type="submission" date="2025-09" db="UniProtKB">
        <authorList>
            <consortium name="Ensembl"/>
        </authorList>
    </citation>
    <scope>IDENTIFICATION</scope>
</reference>
<dbReference type="PANTHER" id="PTHR14663:SF2">
    <property type="entry name" value="METHYLTRANSFERASE NSUN7-RELATED"/>
    <property type="match status" value="1"/>
</dbReference>
<protein>
    <submittedName>
        <fullName evidence="5">NOP2/Sun RNA methyltransferase family member 7</fullName>
    </submittedName>
</protein>
<reference evidence="5" key="2">
    <citation type="submission" date="2025-08" db="UniProtKB">
        <authorList>
            <consortium name="Ensembl"/>
        </authorList>
    </citation>
    <scope>IDENTIFICATION</scope>
</reference>
<keyword evidence="1" id="KW-0949">S-adenosyl-L-methionine</keyword>
<reference evidence="5 6" key="1">
    <citation type="journal article" date="2014" name="Nat. Genet.">
        <title>Whole-genome sequence of a flatfish provides insights into ZW sex chromosome evolution and adaptation to a benthic lifestyle.</title>
        <authorList>
            <person name="Chen S."/>
            <person name="Zhang G."/>
            <person name="Shao C."/>
            <person name="Huang Q."/>
            <person name="Liu G."/>
            <person name="Zhang P."/>
            <person name="Song W."/>
            <person name="An N."/>
            <person name="Chalopin D."/>
            <person name="Volff J.N."/>
            <person name="Hong Y."/>
            <person name="Li Q."/>
            <person name="Sha Z."/>
            <person name="Zhou H."/>
            <person name="Xie M."/>
            <person name="Yu Q."/>
            <person name="Liu Y."/>
            <person name="Xiang H."/>
            <person name="Wang N."/>
            <person name="Wu K."/>
            <person name="Yang C."/>
            <person name="Zhou Q."/>
            <person name="Liao X."/>
            <person name="Yang L."/>
            <person name="Hu Q."/>
            <person name="Zhang J."/>
            <person name="Meng L."/>
            <person name="Jin L."/>
            <person name="Tian Y."/>
            <person name="Lian J."/>
            <person name="Yang J."/>
            <person name="Miao G."/>
            <person name="Liu S."/>
            <person name="Liang Z."/>
            <person name="Yan F."/>
            <person name="Li Y."/>
            <person name="Sun B."/>
            <person name="Zhang H."/>
            <person name="Zhang J."/>
            <person name="Zhu Y."/>
            <person name="Du M."/>
            <person name="Zhao Y."/>
            <person name="Schartl M."/>
            <person name="Tang Q."/>
            <person name="Wang J."/>
        </authorList>
    </citation>
    <scope>NUCLEOTIDE SEQUENCE</scope>
</reference>
<dbReference type="Proteomes" id="UP000265120">
    <property type="component" value="Chromosome 9"/>
</dbReference>
<dbReference type="GO" id="GO:0003723">
    <property type="term" value="F:RNA binding"/>
    <property type="evidence" value="ECO:0007669"/>
    <property type="project" value="UniProtKB-UniRule"/>
</dbReference>
<feature type="domain" description="SAM-dependent MTase RsmB/NOP-type" evidence="4">
    <location>
        <begin position="199"/>
        <end position="499"/>
    </location>
</feature>
<dbReference type="InterPro" id="IPR042620">
    <property type="entry name" value="NSUN7"/>
</dbReference>
<evidence type="ECO:0000313" key="5">
    <source>
        <dbReference type="Ensembl" id="ENSCSEP00000007068.1"/>
    </source>
</evidence>
<dbReference type="AlphaFoldDB" id="A0A3P8UV60"/>
<sequence>MYLLHTVIFCLSDAFPCSCDFFPPLFFPPPPPLPTTAPPLSDHAYLQASAIFQQLREEKPVTHELLRYAKKTEPQLQESGDRGTQRQAYQLAFNTLKYYYDMSENQSEKMNISNILMTFDVCVVLQSADLLPLVMVMLWDLQDRSFVLQERSPHEQPVQEVRELESSLCKTKLAASLARCRVKLNLQSVSCFLSDSVRNKQHFAKRLPIYAWVNTLKMSVEEVCDALHRDGLCEKKDVVDLDDRSFCRDVLCPDTLVFSQQLRPRLQDSSLTGEHVLNIQDRSICLAVSALRPLLFEHNDVLVVGSFSPVTVAHVAVVASARSARALMCGADHTASQLEEIQERLKDMSVSNVRILSEAFCGLSEGDTALQRVKVVVVLPQCSSSALNDPVPVIHSEHGDWDLLPDLSHGQVSKHKIHTMSSQQSRLLAHALTFSKVQTVVYCTRSVYPEENEQLVKRADPTKVETVQDVLARAAAKGLLGGILPEQLKPGKKAKSKKDPRPPSPNQDPTAPVEGEGDLTKSDKEEESQAEEEEAEKEEEQKKTSKGRKRKVKRRGKQTSKDPKNDATGQKKKAGTKANQSHHSRRLTKSKKRRIPRLTLTLMSSEQPSKDLSPITALAHRISENQQTAHSAPSTAAKHPSPARAAPSTAPAACTQTIGNKPTRPLKTKTDLCRPDQVSDYVLPPISRPSSSSGSSTSQRQPANTSAPSTRPPA</sequence>
<proteinExistence type="inferred from homology"/>
<dbReference type="Gene3D" id="3.40.50.150">
    <property type="entry name" value="Vaccinia Virus protein VP39"/>
    <property type="match status" value="1"/>
</dbReference>
<dbReference type="SUPFAM" id="SSF53335">
    <property type="entry name" value="S-adenosyl-L-methionine-dependent methyltransferases"/>
    <property type="match status" value="1"/>
</dbReference>
<keyword evidence="1" id="KW-0489">Methyltransferase</keyword>
<feature type="binding site" evidence="1">
    <location>
        <position position="332"/>
    </location>
    <ligand>
        <name>S-adenosyl-L-methionine</name>
        <dbReference type="ChEBI" id="CHEBI:59789"/>
    </ligand>
</feature>
<feature type="compositionally biased region" description="Acidic residues" evidence="2">
    <location>
        <begin position="525"/>
        <end position="538"/>
    </location>
</feature>
<feature type="signal peptide" evidence="3">
    <location>
        <begin position="1"/>
        <end position="19"/>
    </location>
</feature>
<feature type="chain" id="PRO_5018110963" evidence="3">
    <location>
        <begin position="20"/>
        <end position="714"/>
    </location>
</feature>
<evidence type="ECO:0000256" key="1">
    <source>
        <dbReference type="PROSITE-ProRule" id="PRU01023"/>
    </source>
</evidence>
<dbReference type="GO" id="GO:0008168">
    <property type="term" value="F:methyltransferase activity"/>
    <property type="evidence" value="ECO:0007669"/>
    <property type="project" value="UniProtKB-KW"/>
</dbReference>
<evidence type="ECO:0000313" key="6">
    <source>
        <dbReference type="Proteomes" id="UP000265120"/>
    </source>
</evidence>
<feature type="compositionally biased region" description="Basic residues" evidence="2">
    <location>
        <begin position="544"/>
        <end position="558"/>
    </location>
</feature>
<feature type="compositionally biased region" description="Polar residues" evidence="2">
    <location>
        <begin position="699"/>
        <end position="714"/>
    </location>
</feature>
<dbReference type="PROSITE" id="PS51686">
    <property type="entry name" value="SAM_MT_RSMB_NOP"/>
    <property type="match status" value="1"/>
</dbReference>
<dbReference type="PANTHER" id="PTHR14663">
    <property type="entry name" value="METHYLTRANSFERASE NSUN7-RELATED"/>
    <property type="match status" value="1"/>
</dbReference>
<feature type="region of interest" description="Disordered" evidence="2">
    <location>
        <begin position="482"/>
        <end position="714"/>
    </location>
</feature>
<accession>A0A3P8UV60</accession>
<feature type="compositionally biased region" description="Low complexity" evidence="2">
    <location>
        <begin position="640"/>
        <end position="653"/>
    </location>
</feature>
<dbReference type="InterPro" id="IPR029063">
    <property type="entry name" value="SAM-dependent_MTases_sf"/>
</dbReference>